<evidence type="ECO:0000259" key="11">
    <source>
        <dbReference type="Pfam" id="PF02751"/>
    </source>
</evidence>
<keyword evidence="12" id="KW-0396">Initiation factor</keyword>
<dbReference type="GO" id="GO:0003743">
    <property type="term" value="F:translation initiation factor activity"/>
    <property type="evidence" value="ECO:0007669"/>
    <property type="project" value="UniProtKB-KW"/>
</dbReference>
<dbReference type="Pfam" id="PF02751">
    <property type="entry name" value="TFIIA_gamma_C"/>
    <property type="match status" value="1"/>
</dbReference>
<organism evidence="12 13">
    <name type="scientific">Piedraia hortae CBS 480.64</name>
    <dbReference type="NCBI Taxonomy" id="1314780"/>
    <lineage>
        <taxon>Eukaryota</taxon>
        <taxon>Fungi</taxon>
        <taxon>Dikarya</taxon>
        <taxon>Ascomycota</taxon>
        <taxon>Pezizomycotina</taxon>
        <taxon>Dothideomycetes</taxon>
        <taxon>Dothideomycetidae</taxon>
        <taxon>Capnodiales</taxon>
        <taxon>Piedraiaceae</taxon>
        <taxon>Piedraia</taxon>
    </lineage>
</organism>
<reference evidence="12" key="1">
    <citation type="journal article" date="2020" name="Stud. Mycol.">
        <title>101 Dothideomycetes genomes: a test case for predicting lifestyles and emergence of pathogens.</title>
        <authorList>
            <person name="Haridas S."/>
            <person name="Albert R."/>
            <person name="Binder M."/>
            <person name="Bloem J."/>
            <person name="Labutti K."/>
            <person name="Salamov A."/>
            <person name="Andreopoulos B."/>
            <person name="Baker S."/>
            <person name="Barry K."/>
            <person name="Bills G."/>
            <person name="Bluhm B."/>
            <person name="Cannon C."/>
            <person name="Castanera R."/>
            <person name="Culley D."/>
            <person name="Daum C."/>
            <person name="Ezra D."/>
            <person name="Gonzalez J."/>
            <person name="Henrissat B."/>
            <person name="Kuo A."/>
            <person name="Liang C."/>
            <person name="Lipzen A."/>
            <person name="Lutzoni F."/>
            <person name="Magnuson J."/>
            <person name="Mondo S."/>
            <person name="Nolan M."/>
            <person name="Ohm R."/>
            <person name="Pangilinan J."/>
            <person name="Park H.-J."/>
            <person name="Ramirez L."/>
            <person name="Alfaro M."/>
            <person name="Sun H."/>
            <person name="Tritt A."/>
            <person name="Yoshinaga Y."/>
            <person name="Zwiers L.-H."/>
            <person name="Turgeon B."/>
            <person name="Goodwin S."/>
            <person name="Spatafora J."/>
            <person name="Crous P."/>
            <person name="Grigoriev I."/>
        </authorList>
    </citation>
    <scope>NUCLEOTIDE SEQUENCE</scope>
    <source>
        <strain evidence="12">CBS 480.64</strain>
    </source>
</reference>
<evidence type="ECO:0000256" key="3">
    <source>
        <dbReference type="ARBA" id="ARBA00019928"/>
    </source>
</evidence>
<evidence type="ECO:0000313" key="12">
    <source>
        <dbReference type="EMBL" id="KAF2861720.1"/>
    </source>
</evidence>
<proteinExistence type="inferred from homology"/>
<keyword evidence="4 9" id="KW-0805">Transcription regulation</keyword>
<dbReference type="FunFam" id="1.10.287.190:FF:000001">
    <property type="entry name" value="Transcription initiation factor IIA subunit 2"/>
    <property type="match status" value="1"/>
</dbReference>
<dbReference type="InterPro" id="IPR009088">
    <property type="entry name" value="TFIIA_b-brl"/>
</dbReference>
<evidence type="ECO:0000313" key="13">
    <source>
        <dbReference type="Proteomes" id="UP000799421"/>
    </source>
</evidence>
<sequence>MSAPAGNQSYYELYRGTSIGLALADALDEMITARQIEPQLAMRIMNNFDQCISAVLSEQVRAKMSFKGSLDTYRFCDEVWTFIINNAKFKMDGAGARADGSSNVEAARIKIVACQSKQQS</sequence>
<comment type="similarity">
    <text evidence="2 9">Belongs to the TFIIA subunit 2 family.</text>
</comment>
<dbReference type="OrthoDB" id="586585at2759"/>
<protein>
    <recommendedName>
        <fullName evidence="3 9">Transcription initiation factor IIA subunit 2</fullName>
    </recommendedName>
</protein>
<keyword evidence="5 9" id="KW-0804">Transcription</keyword>
<dbReference type="EMBL" id="MU005970">
    <property type="protein sequence ID" value="KAF2861720.1"/>
    <property type="molecule type" value="Genomic_DNA"/>
</dbReference>
<dbReference type="Gene3D" id="1.10.287.190">
    <property type="entry name" value="Transcription factor IIA gamma subunit, alpha-helical domain"/>
    <property type="match status" value="1"/>
</dbReference>
<dbReference type="PIRSF" id="PIRSF009415">
    <property type="entry name" value="Hum_TFIIA_gamma"/>
    <property type="match status" value="1"/>
</dbReference>
<dbReference type="Pfam" id="PF02268">
    <property type="entry name" value="TFIIA_gamma_N"/>
    <property type="match status" value="1"/>
</dbReference>
<accession>A0A6A7C2I9</accession>
<evidence type="ECO:0000256" key="1">
    <source>
        <dbReference type="ARBA" id="ARBA00004123"/>
    </source>
</evidence>
<name>A0A6A7C2I9_9PEZI</name>
<evidence type="ECO:0000256" key="5">
    <source>
        <dbReference type="ARBA" id="ARBA00023163"/>
    </source>
</evidence>
<feature type="domain" description="Transcription initiation factor IIA gamma subunit N-terminal" evidence="10">
    <location>
        <begin position="10"/>
        <end position="56"/>
    </location>
</feature>
<feature type="domain" description="Transcription initiation factor IIA gamma subunit C-terminal" evidence="11">
    <location>
        <begin position="67"/>
        <end position="116"/>
    </location>
</feature>
<evidence type="ECO:0000256" key="9">
    <source>
        <dbReference type="PIRNR" id="PIRNR009415"/>
    </source>
</evidence>
<dbReference type="CDD" id="cd10145">
    <property type="entry name" value="TFIIA_gamma_N"/>
    <property type="match status" value="1"/>
</dbReference>
<dbReference type="AlphaFoldDB" id="A0A6A7C2I9"/>
<evidence type="ECO:0000256" key="4">
    <source>
        <dbReference type="ARBA" id="ARBA00023015"/>
    </source>
</evidence>
<dbReference type="Gene3D" id="2.30.18.10">
    <property type="entry name" value="Transcription factor IIA (TFIIA), beta-barrel domain"/>
    <property type="match status" value="1"/>
</dbReference>
<evidence type="ECO:0000256" key="2">
    <source>
        <dbReference type="ARBA" id="ARBA00007675"/>
    </source>
</evidence>
<dbReference type="SUPFAM" id="SSF47396">
    <property type="entry name" value="Transcription factor IIA (TFIIA), alpha-helical domain"/>
    <property type="match status" value="1"/>
</dbReference>
<dbReference type="SUPFAM" id="SSF50784">
    <property type="entry name" value="Transcription factor IIA (TFIIA), beta-barrel domain"/>
    <property type="match status" value="1"/>
</dbReference>
<dbReference type="InterPro" id="IPR009083">
    <property type="entry name" value="TFIIA_a-hlx"/>
</dbReference>
<evidence type="ECO:0000259" key="10">
    <source>
        <dbReference type="Pfam" id="PF02268"/>
    </source>
</evidence>
<dbReference type="InterPro" id="IPR015872">
    <property type="entry name" value="TFIIA_gsu_N"/>
</dbReference>
<dbReference type="Proteomes" id="UP000799421">
    <property type="component" value="Unassembled WGS sequence"/>
</dbReference>
<dbReference type="GO" id="GO:0005672">
    <property type="term" value="C:transcription factor TFIIA complex"/>
    <property type="evidence" value="ECO:0007669"/>
    <property type="project" value="InterPro"/>
</dbReference>
<comment type="subunit">
    <text evidence="8">TFIIA is a heterodimer composed of the large TOA1 and the small TOA2 subunits.</text>
</comment>
<evidence type="ECO:0000256" key="6">
    <source>
        <dbReference type="ARBA" id="ARBA00023242"/>
    </source>
</evidence>
<dbReference type="PANTHER" id="PTHR10966">
    <property type="entry name" value="TRANSCRIPTION INITIATION FACTOR IIA SUBUNIT 2"/>
    <property type="match status" value="1"/>
</dbReference>
<dbReference type="CDD" id="cd10014">
    <property type="entry name" value="TFIIA_gamma_C"/>
    <property type="match status" value="1"/>
</dbReference>
<evidence type="ECO:0000256" key="8">
    <source>
        <dbReference type="ARBA" id="ARBA00063181"/>
    </source>
</evidence>
<dbReference type="InterPro" id="IPR015871">
    <property type="entry name" value="TFIIA_gsu_C"/>
</dbReference>
<gene>
    <name evidence="12" type="ORF">K470DRAFT_256574</name>
</gene>
<keyword evidence="6 9" id="KW-0539">Nucleus</keyword>
<evidence type="ECO:0000256" key="7">
    <source>
        <dbReference type="ARBA" id="ARBA00024733"/>
    </source>
</evidence>
<dbReference type="FunFam" id="2.30.18.10:FF:000003">
    <property type="entry name" value="Transcription initiation factor IIA subunit 2"/>
    <property type="match status" value="1"/>
</dbReference>
<comment type="subcellular location">
    <subcellularLocation>
        <location evidence="1 9">Nucleus</location>
    </subcellularLocation>
</comment>
<comment type="function">
    <text evidence="7">TFIIA is a component of the transcription machinery of RNA polymerase II and plays an important role in transcriptional activation. TFIIA in a complex with TBP mediates transcriptional activity.</text>
</comment>
<dbReference type="GO" id="GO:0006367">
    <property type="term" value="P:transcription initiation at RNA polymerase II promoter"/>
    <property type="evidence" value="ECO:0007669"/>
    <property type="project" value="InterPro"/>
</dbReference>
<keyword evidence="13" id="KW-1185">Reference proteome</keyword>
<keyword evidence="12" id="KW-0648">Protein biosynthesis</keyword>
<dbReference type="InterPro" id="IPR003194">
    <property type="entry name" value="TFIIA_gsu"/>
</dbReference>